<dbReference type="GO" id="GO:0003677">
    <property type="term" value="F:DNA binding"/>
    <property type="evidence" value="ECO:0007669"/>
    <property type="project" value="InterPro"/>
</dbReference>
<comment type="caution">
    <text evidence="3">The sequence shown here is derived from an EMBL/GenBank/DDBJ whole genome shotgun (WGS) entry which is preliminary data.</text>
</comment>
<dbReference type="OrthoDB" id="6979325at2"/>
<name>A0A432UYW1_9HYPH</name>
<reference evidence="3 4" key="1">
    <citation type="submission" date="2018-11" db="EMBL/GenBank/DDBJ databases">
        <title>Pseudaminobacter arsenicus sp. nov., an arsenic-resistant bacterium isolated from arsenic-rich aquifers.</title>
        <authorList>
            <person name="Mu Y."/>
        </authorList>
    </citation>
    <scope>NUCLEOTIDE SEQUENCE [LARGE SCALE GENOMIC DNA]</scope>
    <source>
        <strain evidence="3 4">CB3</strain>
    </source>
</reference>
<dbReference type="RefSeq" id="WP_128628904.1">
    <property type="nucleotide sequence ID" value="NZ_RKST01000084.1"/>
</dbReference>
<dbReference type="GO" id="GO:0004803">
    <property type="term" value="F:transposase activity"/>
    <property type="evidence" value="ECO:0007669"/>
    <property type="project" value="InterPro"/>
</dbReference>
<evidence type="ECO:0000313" key="3">
    <source>
        <dbReference type="EMBL" id="RUM95099.1"/>
    </source>
</evidence>
<protein>
    <submittedName>
        <fullName evidence="3">IS91 family transposase</fullName>
    </submittedName>
</protein>
<gene>
    <name evidence="3" type="ORF">EET67_25250</name>
</gene>
<dbReference type="Proteomes" id="UP000281647">
    <property type="component" value="Unassembled WGS sequence"/>
</dbReference>
<organism evidence="3 4">
    <name type="scientific">Borborobacter arsenicus</name>
    <dbReference type="NCBI Taxonomy" id="1851146"/>
    <lineage>
        <taxon>Bacteria</taxon>
        <taxon>Pseudomonadati</taxon>
        <taxon>Pseudomonadota</taxon>
        <taxon>Alphaproteobacteria</taxon>
        <taxon>Hyphomicrobiales</taxon>
        <taxon>Phyllobacteriaceae</taxon>
        <taxon>Borborobacter</taxon>
    </lineage>
</organism>
<feature type="domain" description="Transposase zinc-binding" evidence="2">
    <location>
        <begin position="10"/>
        <end position="101"/>
    </location>
</feature>
<evidence type="ECO:0000259" key="1">
    <source>
        <dbReference type="Pfam" id="PF04986"/>
    </source>
</evidence>
<dbReference type="GO" id="GO:0006313">
    <property type="term" value="P:DNA transposition"/>
    <property type="evidence" value="ECO:0007669"/>
    <property type="project" value="InterPro"/>
</dbReference>
<dbReference type="InterPro" id="IPR007069">
    <property type="entry name" value="Transposase_32"/>
</dbReference>
<dbReference type="EMBL" id="RKST01000084">
    <property type="protein sequence ID" value="RUM95099.1"/>
    <property type="molecule type" value="Genomic_DNA"/>
</dbReference>
<dbReference type="AlphaFoldDB" id="A0A432UYW1"/>
<dbReference type="PANTHER" id="PTHR37023:SF1">
    <property type="entry name" value="ISSOD25 TRANSPOSASE TNPA_ISSOD25"/>
    <property type="match status" value="1"/>
</dbReference>
<dbReference type="InterPro" id="IPR054832">
    <property type="entry name" value="transpos_IS91"/>
</dbReference>
<dbReference type="Pfam" id="PF04986">
    <property type="entry name" value="Y2_Tnp"/>
    <property type="match status" value="1"/>
</dbReference>
<evidence type="ECO:0000313" key="4">
    <source>
        <dbReference type="Proteomes" id="UP000281647"/>
    </source>
</evidence>
<evidence type="ECO:0000259" key="2">
    <source>
        <dbReference type="Pfam" id="PF14319"/>
    </source>
</evidence>
<dbReference type="NCBIfam" id="NF033538">
    <property type="entry name" value="transpos_IS91"/>
    <property type="match status" value="1"/>
</dbReference>
<proteinExistence type="predicted"/>
<dbReference type="PANTHER" id="PTHR37023">
    <property type="entry name" value="TRANSPOSASE"/>
    <property type="match status" value="1"/>
</dbReference>
<feature type="domain" description="Transposase IS801/IS1294" evidence="1">
    <location>
        <begin position="143"/>
        <end position="326"/>
    </location>
</feature>
<sequence length="396" mass="44359">MAARLEVADIFRRHGEAYRQVNIGHLGRVERRVMSAIELCRTAKLGGHVEGCRSCGAIRVAYNSCRNRHCPKCQGQACRDWLAAREAELLPVPYFHVVFTLPAEVAAIAFQNKAAVYAILFRTAAETLRTIAADPKHLGAEIGLIAVLHSWGQNLHYHPHIHCIVSGGGVSPDGSRWVSCRPGFFLPVRVLSRLFRRRFLEELRAAFDARSLKFFGDIAGLTEPAAFTRLLTKARRLDWVVYAKPPFGGPGQVLAYLGRYTHRVAIANSRLISMADNRVAFRWKDYRHGGRTKVMTLDAHEFIRRFLLHSLPDGFHRIRHYGFLANGHRVARLDQCRKLLAKPQQDHRAPDAKIAAAAAPALAPEHRCRCCGGAMVTLAIWQCGQAPPRPFWSDTS</sequence>
<dbReference type="InterPro" id="IPR026889">
    <property type="entry name" value="Zn_Tnp"/>
</dbReference>
<accession>A0A432UYW1</accession>
<dbReference type="Pfam" id="PF14319">
    <property type="entry name" value="Zn_Tnp_IS91"/>
    <property type="match status" value="1"/>
</dbReference>
<keyword evidence="4" id="KW-1185">Reference proteome</keyword>